<feature type="compositionally biased region" description="Polar residues" evidence="1">
    <location>
        <begin position="57"/>
        <end position="74"/>
    </location>
</feature>
<sequence>MTKRNNNKQTVNGLSTSRGDSSNLGHSITIDDNSAISSQPYGASSFNRKSQHEENRYQNQPLNNVQNGGQYYNSTDEKGYFDPLIQNKNNNFYSNPNNGNPLDNNIGFNRSKPVNFPNFQYQNQNQQTVLTQNSGNGHIDFSYQSLNSGVRGQN</sequence>
<keyword evidence="3" id="KW-1185">Reference proteome</keyword>
<accession>A0ABV2ANI2</accession>
<feature type="compositionally biased region" description="Polar residues" evidence="1">
    <location>
        <begin position="7"/>
        <end position="48"/>
    </location>
</feature>
<protein>
    <submittedName>
        <fullName evidence="2">Uncharacterized protein</fullName>
    </submittedName>
</protein>
<dbReference type="EMBL" id="JBDODL010000973">
    <property type="protein sequence ID" value="MES1920948.1"/>
    <property type="molecule type" value="Genomic_DNA"/>
</dbReference>
<evidence type="ECO:0000313" key="3">
    <source>
        <dbReference type="Proteomes" id="UP001439008"/>
    </source>
</evidence>
<evidence type="ECO:0000313" key="2">
    <source>
        <dbReference type="EMBL" id="MES1920948.1"/>
    </source>
</evidence>
<reference evidence="2 3" key="1">
    <citation type="journal article" date="2024" name="BMC Biol.">
        <title>Comparative genomics of Ascetosporea gives new insight into the evolutionary basis for animal parasitism in Rhizaria.</title>
        <authorList>
            <person name="Hiltunen Thoren M."/>
            <person name="Onut-Brannstrom I."/>
            <person name="Alfjorden A."/>
            <person name="Peckova H."/>
            <person name="Swords F."/>
            <person name="Hooper C."/>
            <person name="Holzer A.S."/>
            <person name="Bass D."/>
            <person name="Burki F."/>
        </authorList>
    </citation>
    <scope>NUCLEOTIDE SEQUENCE [LARGE SCALE GENOMIC DNA]</scope>
    <source>
        <strain evidence="2">20-A016</strain>
    </source>
</reference>
<feature type="non-terminal residue" evidence="2">
    <location>
        <position position="154"/>
    </location>
</feature>
<feature type="compositionally biased region" description="Low complexity" evidence="1">
    <location>
        <begin position="87"/>
        <end position="100"/>
    </location>
</feature>
<feature type="region of interest" description="Disordered" evidence="1">
    <location>
        <begin position="1"/>
        <end position="100"/>
    </location>
</feature>
<evidence type="ECO:0000256" key="1">
    <source>
        <dbReference type="SAM" id="MobiDB-lite"/>
    </source>
</evidence>
<proteinExistence type="predicted"/>
<name>A0ABV2ANI2_9EUKA</name>
<organism evidence="2 3">
    <name type="scientific">Bonamia ostreae</name>
    <dbReference type="NCBI Taxonomy" id="126728"/>
    <lineage>
        <taxon>Eukaryota</taxon>
        <taxon>Sar</taxon>
        <taxon>Rhizaria</taxon>
        <taxon>Endomyxa</taxon>
        <taxon>Ascetosporea</taxon>
        <taxon>Haplosporida</taxon>
        <taxon>Bonamia</taxon>
    </lineage>
</organism>
<gene>
    <name evidence="2" type="ORF">MHBO_002550</name>
</gene>
<comment type="caution">
    <text evidence="2">The sequence shown here is derived from an EMBL/GenBank/DDBJ whole genome shotgun (WGS) entry which is preliminary data.</text>
</comment>
<dbReference type="Proteomes" id="UP001439008">
    <property type="component" value="Unassembled WGS sequence"/>
</dbReference>